<proteinExistence type="predicted"/>
<gene>
    <name evidence="2" type="ORF">Scaly_0277000</name>
</gene>
<feature type="compositionally biased region" description="Low complexity" evidence="1">
    <location>
        <begin position="180"/>
        <end position="189"/>
    </location>
</feature>
<dbReference type="EMBL" id="JACGWM010000002">
    <property type="protein sequence ID" value="KAL0389199.1"/>
    <property type="molecule type" value="Genomic_DNA"/>
</dbReference>
<reference evidence="2" key="1">
    <citation type="submission" date="2020-06" db="EMBL/GenBank/DDBJ databases">
        <authorList>
            <person name="Li T."/>
            <person name="Hu X."/>
            <person name="Zhang T."/>
            <person name="Song X."/>
            <person name="Zhang H."/>
            <person name="Dai N."/>
            <person name="Sheng W."/>
            <person name="Hou X."/>
            <person name="Wei L."/>
        </authorList>
    </citation>
    <scope>NUCLEOTIDE SEQUENCE</scope>
    <source>
        <strain evidence="2">KEN8</strain>
        <tissue evidence="2">Leaf</tissue>
    </source>
</reference>
<sequence>MDDLDMLGRDFGFGPRGKSNPMRSGQADRRRNDDASFSDVFGGPAKYTPSSNSVNENKNSTMRDFDYDSIFNSSKSASETNKSKESSSKASSFPVYDKPVYDEDVFDGLPGMKRQPASSAVRFEDDVFASISSPATSKNKNENNDFDDLLGSKNKNENNDFDDLLGNLAGNGKARENMRSTSAKSSSNSKGFDDLLAEFGSGNASNR</sequence>
<accession>A0AAW2S9W8</accession>
<feature type="compositionally biased region" description="Polar residues" evidence="1">
    <location>
        <begin position="48"/>
        <end position="60"/>
    </location>
</feature>
<organism evidence="2">
    <name type="scientific">Sesamum calycinum</name>
    <dbReference type="NCBI Taxonomy" id="2727403"/>
    <lineage>
        <taxon>Eukaryota</taxon>
        <taxon>Viridiplantae</taxon>
        <taxon>Streptophyta</taxon>
        <taxon>Embryophyta</taxon>
        <taxon>Tracheophyta</taxon>
        <taxon>Spermatophyta</taxon>
        <taxon>Magnoliopsida</taxon>
        <taxon>eudicotyledons</taxon>
        <taxon>Gunneridae</taxon>
        <taxon>Pentapetalae</taxon>
        <taxon>asterids</taxon>
        <taxon>lamiids</taxon>
        <taxon>Lamiales</taxon>
        <taxon>Pedaliaceae</taxon>
        <taxon>Sesamum</taxon>
    </lineage>
</organism>
<evidence type="ECO:0000313" key="2">
    <source>
        <dbReference type="EMBL" id="KAL0389199.1"/>
    </source>
</evidence>
<dbReference type="AlphaFoldDB" id="A0AAW2S9W8"/>
<evidence type="ECO:0008006" key="3">
    <source>
        <dbReference type="Google" id="ProtNLM"/>
    </source>
</evidence>
<reference evidence="2" key="2">
    <citation type="journal article" date="2024" name="Plant">
        <title>Genomic evolution and insights into agronomic trait innovations of Sesamum species.</title>
        <authorList>
            <person name="Miao H."/>
            <person name="Wang L."/>
            <person name="Qu L."/>
            <person name="Liu H."/>
            <person name="Sun Y."/>
            <person name="Le M."/>
            <person name="Wang Q."/>
            <person name="Wei S."/>
            <person name="Zheng Y."/>
            <person name="Lin W."/>
            <person name="Duan Y."/>
            <person name="Cao H."/>
            <person name="Xiong S."/>
            <person name="Wang X."/>
            <person name="Wei L."/>
            <person name="Li C."/>
            <person name="Ma Q."/>
            <person name="Ju M."/>
            <person name="Zhao R."/>
            <person name="Li G."/>
            <person name="Mu C."/>
            <person name="Tian Q."/>
            <person name="Mei H."/>
            <person name="Zhang T."/>
            <person name="Gao T."/>
            <person name="Zhang H."/>
        </authorList>
    </citation>
    <scope>NUCLEOTIDE SEQUENCE</scope>
    <source>
        <strain evidence="2">KEN8</strain>
    </source>
</reference>
<comment type="caution">
    <text evidence="2">The sequence shown here is derived from an EMBL/GenBank/DDBJ whole genome shotgun (WGS) entry which is preliminary data.</text>
</comment>
<feature type="region of interest" description="Disordered" evidence="1">
    <location>
        <begin position="1"/>
        <end position="207"/>
    </location>
</feature>
<name>A0AAW2S9W8_9LAMI</name>
<evidence type="ECO:0000256" key="1">
    <source>
        <dbReference type="SAM" id="MobiDB-lite"/>
    </source>
</evidence>
<protein>
    <recommendedName>
        <fullName evidence="3">Auxilin-related protein 1</fullName>
    </recommendedName>
</protein>